<gene>
    <name evidence="1" type="ORF">OG699_03980</name>
</gene>
<name>A0AAU3HSH0_9ACTN</name>
<proteinExistence type="predicted"/>
<organism evidence="1">
    <name type="scientific">Streptomyces sp. NBC_01393</name>
    <dbReference type="NCBI Taxonomy" id="2903851"/>
    <lineage>
        <taxon>Bacteria</taxon>
        <taxon>Bacillati</taxon>
        <taxon>Actinomycetota</taxon>
        <taxon>Actinomycetes</taxon>
        <taxon>Kitasatosporales</taxon>
        <taxon>Streptomycetaceae</taxon>
        <taxon>Streptomyces</taxon>
    </lineage>
</organism>
<dbReference type="AlphaFoldDB" id="A0AAU3HSH0"/>
<dbReference type="EMBL" id="CP109546">
    <property type="protein sequence ID" value="WTZ07226.1"/>
    <property type="molecule type" value="Genomic_DNA"/>
</dbReference>
<reference evidence="1" key="1">
    <citation type="submission" date="2022-10" db="EMBL/GenBank/DDBJ databases">
        <title>The complete genomes of actinobacterial strains from the NBC collection.</title>
        <authorList>
            <person name="Joergensen T.S."/>
            <person name="Alvarez Arevalo M."/>
            <person name="Sterndorff E.B."/>
            <person name="Faurdal D."/>
            <person name="Vuksanovic O."/>
            <person name="Mourched A.-S."/>
            <person name="Charusanti P."/>
            <person name="Shaw S."/>
            <person name="Blin K."/>
            <person name="Weber T."/>
        </authorList>
    </citation>
    <scope>NUCLEOTIDE SEQUENCE</scope>
    <source>
        <strain evidence="1">NBC_01393</strain>
    </source>
</reference>
<protein>
    <submittedName>
        <fullName evidence="1">Uncharacterized protein</fullName>
    </submittedName>
</protein>
<sequence length="113" mass="12589">MKRLRSEPVTAVLAEIAGLVLHAAYGGVLPPGGWSWEPRRSRAGETVLPVDARIVRIRRLEGRERNRLHYRLLVMECTSADGDVRLAVEPGRLEHVVMKLAPAGHEVLRPVVE</sequence>
<accession>A0AAU3HSH0</accession>
<evidence type="ECO:0000313" key="1">
    <source>
        <dbReference type="EMBL" id="WTZ07226.1"/>
    </source>
</evidence>